<dbReference type="AlphaFoldDB" id="A0A1G4IKA7"/>
<dbReference type="EMBL" id="CZPT02001910">
    <property type="protein sequence ID" value="SCU72807.1"/>
    <property type="molecule type" value="Genomic_DNA"/>
</dbReference>
<accession>A0A1G4IKA7</accession>
<feature type="region of interest" description="Disordered" evidence="1">
    <location>
        <begin position="67"/>
        <end position="86"/>
    </location>
</feature>
<gene>
    <name evidence="2" type="ORF">TEOVI_000439100</name>
</gene>
<evidence type="ECO:0000313" key="3">
    <source>
        <dbReference type="Proteomes" id="UP000195570"/>
    </source>
</evidence>
<reference evidence="2" key="1">
    <citation type="submission" date="2016-09" db="EMBL/GenBank/DDBJ databases">
        <authorList>
            <person name="Hebert L."/>
            <person name="Moumen B."/>
        </authorList>
    </citation>
    <scope>NUCLEOTIDE SEQUENCE [LARGE SCALE GENOMIC DNA]</scope>
    <source>
        <strain evidence="2">OVI</strain>
    </source>
</reference>
<dbReference type="VEuPathDB" id="TriTrypDB:TEOVI_000439100"/>
<dbReference type="Proteomes" id="UP000195570">
    <property type="component" value="Unassembled WGS sequence"/>
</dbReference>
<dbReference type="InterPro" id="IPR011009">
    <property type="entry name" value="Kinase-like_dom_sf"/>
</dbReference>
<dbReference type="SUPFAM" id="SSF56112">
    <property type="entry name" value="Protein kinase-like (PK-like)"/>
    <property type="match status" value="1"/>
</dbReference>
<feature type="region of interest" description="Disordered" evidence="1">
    <location>
        <begin position="525"/>
        <end position="553"/>
    </location>
</feature>
<proteinExistence type="predicted"/>
<evidence type="ECO:0000256" key="1">
    <source>
        <dbReference type="SAM" id="MobiDB-lite"/>
    </source>
</evidence>
<comment type="caution">
    <text evidence="2">The sequence shown here is derived from an EMBL/GenBank/DDBJ whole genome shotgun (WGS) entry which is preliminary data.</text>
</comment>
<evidence type="ECO:0000313" key="2">
    <source>
        <dbReference type="EMBL" id="SCU72807.1"/>
    </source>
</evidence>
<protein>
    <submittedName>
        <fullName evidence="2">Uncharacterized protein</fullName>
    </submittedName>
</protein>
<sequence length="940" mass="104452">MQYIIHDPHNCIGPQFHYKSILRRRDGTIPTDTLIARNIAANSVPSGIDGAVNLAQHSQRDGLPLVTNGHGGPASNRSASVKVKQRGEEGFHKVEMTKGRKFLTPRRDPPLSRVRHGLKLRAASTVFSSPLRKLRTATASLSEGESGFATALDELTVKPIHVVRLRDVDGQVLDVQCDSVGDSPIASLIPGGGVNDGSCFTLHLLYDGAPPLTSSAATTPTRHLAGASAAFSRWYRYSTAATLYLALVDAGFCDRFVPLLSVQWIHWKELLQHQVHLRLDLMSNPPTRHMCFPCLGNGKNEKVPVAVSLPMTMKGKLRRIYNCGVPPSICSSPFTDAEVFQLFYIQLIFRAAYDVVFSDMMLGDDDDILRTDRIAVQTSGRQPLAFEHPVMVDKWLMFPPRSKILYFTCFDHAVIPHFTSPARWRQVKKQRLFGASPRLQCQGTLGKHVVTEWAMHRNVDDPKDALAALEELFGLFEPSFGVGRASVWQSAIPPRIYRCSVSAFERLRANNSDLGPLLVCASCPTESVSPNKSKPREEKEPGAEPPGVQEPGEEESVIQRWRQYLKCGDVTTFEGPVDSIKIVRYLGSGGSSLVYEGRYGPNSIPVAVKCFIIPCDMSHEDYVKESLTSVAFLLFFNQMEKYGIGKYIHMYDFVISSVPPSNMSIEDLKTCTRVSDPAGEWPKLCYLATTLMDGVIGRFLTEEDDDFDPCYDTLVNSPLCDGEIFQFLYMQLVLRALFDCTILDLMLNGQLRGDNLGFAHLRRTDTDGTLMQSFKGLFAIFQPDNDTKPQYLCFPASTNPAAGAKTSLRLINFIDFGQGKQPDLQELTRRGLIGETIVESCIQDDGFGRYWPLDRLYCQYVDTSGSVARQAVDWGAHVSVGTPEASEAAVKALFDIFVPAYGVDAPTEEELEGHIIFRWTPENVEKLRRSSSELVIPPIE</sequence>
<name>A0A1G4IKA7_TRYEQ</name>
<dbReference type="GeneID" id="92378331"/>
<keyword evidence="3" id="KW-1185">Reference proteome</keyword>
<dbReference type="RefSeq" id="XP_067083267.1">
    <property type="nucleotide sequence ID" value="XM_067227166.1"/>
</dbReference>
<organism evidence="2 3">
    <name type="scientific">Trypanosoma equiperdum</name>
    <dbReference type="NCBI Taxonomy" id="5694"/>
    <lineage>
        <taxon>Eukaryota</taxon>
        <taxon>Discoba</taxon>
        <taxon>Euglenozoa</taxon>
        <taxon>Kinetoplastea</taxon>
        <taxon>Metakinetoplastina</taxon>
        <taxon>Trypanosomatida</taxon>
        <taxon>Trypanosomatidae</taxon>
        <taxon>Trypanosoma</taxon>
    </lineage>
</organism>